<dbReference type="AlphaFoldDB" id="S3YG18"/>
<reference evidence="2 3" key="1">
    <citation type="submission" date="2013-05" db="EMBL/GenBank/DDBJ databases">
        <title>The Genome Sequence of Bacteroides stercoris CC31F.</title>
        <authorList>
            <consortium name="The Broad Institute Genomics Platform"/>
            <person name="Earl A."/>
            <person name="Ward D."/>
            <person name="Feldgarden M."/>
            <person name="Gevers D."/>
            <person name="Oliphant K."/>
            <person name="Allen-Vercoe E."/>
            <person name="Walker B."/>
            <person name="Young S."/>
            <person name="Zeng Q."/>
            <person name="Gargeya S."/>
            <person name="Fitzgerald M."/>
            <person name="Haas B."/>
            <person name="Abouelleil A."/>
            <person name="Allen A.W."/>
            <person name="Alvarado L."/>
            <person name="Arachchi H.M."/>
            <person name="Berlin A.M."/>
            <person name="Chapman S.B."/>
            <person name="Gainer-Dewar J."/>
            <person name="Goldberg J."/>
            <person name="Griggs A."/>
            <person name="Gujja S."/>
            <person name="Hansen M."/>
            <person name="Howarth C."/>
            <person name="Imamovic A."/>
            <person name="Ireland A."/>
            <person name="Larimer J."/>
            <person name="McCowan C."/>
            <person name="Murphy C."/>
            <person name="Pearson M."/>
            <person name="Poon T.W."/>
            <person name="Priest M."/>
            <person name="Roberts A."/>
            <person name="Saif S."/>
            <person name="Shea T."/>
            <person name="Sisk P."/>
            <person name="Sykes S."/>
            <person name="Wortman J."/>
            <person name="Nusbaum C."/>
            <person name="Birren B."/>
        </authorList>
    </citation>
    <scope>NUCLEOTIDE SEQUENCE [LARGE SCALE GENOMIC DNA]</scope>
    <source>
        <strain evidence="2 3">CC31F</strain>
    </source>
</reference>
<dbReference type="RefSeq" id="WP_016661277.1">
    <property type="nucleotide sequence ID" value="NZ_KE340311.1"/>
</dbReference>
<evidence type="ECO:0000313" key="3">
    <source>
        <dbReference type="Proteomes" id="UP000014614"/>
    </source>
</evidence>
<protein>
    <submittedName>
        <fullName evidence="2">Uncharacterized protein</fullName>
    </submittedName>
</protein>
<accession>S3YG18</accession>
<dbReference type="HOGENOM" id="CLU_155718_0_0_10"/>
<comment type="caution">
    <text evidence="2">The sequence shown here is derived from an EMBL/GenBank/DDBJ whole genome shotgun (WGS) entry which is preliminary data.</text>
</comment>
<dbReference type="Proteomes" id="UP000014614">
    <property type="component" value="Unassembled WGS sequence"/>
</dbReference>
<dbReference type="PATRIC" id="fig|1073351.3.peg.848"/>
<organism evidence="2 3">
    <name type="scientific">Bacteroides stercoris CC31F</name>
    <dbReference type="NCBI Taxonomy" id="1073351"/>
    <lineage>
        <taxon>Bacteria</taxon>
        <taxon>Pseudomonadati</taxon>
        <taxon>Bacteroidota</taxon>
        <taxon>Bacteroidia</taxon>
        <taxon>Bacteroidales</taxon>
        <taxon>Bacteroidaceae</taxon>
        <taxon>Bacteroides</taxon>
    </lineage>
</organism>
<keyword evidence="1" id="KW-0472">Membrane</keyword>
<name>S3YG18_BACSE</name>
<dbReference type="OrthoDB" id="1051911at2"/>
<keyword evidence="1" id="KW-1133">Transmembrane helix</keyword>
<dbReference type="EMBL" id="ATFP01000013">
    <property type="protein sequence ID" value="EPH21286.1"/>
    <property type="molecule type" value="Genomic_DNA"/>
</dbReference>
<evidence type="ECO:0000256" key="1">
    <source>
        <dbReference type="SAM" id="Phobius"/>
    </source>
</evidence>
<proteinExistence type="predicted"/>
<gene>
    <name evidence="2" type="ORF">HMPREF1181_00869</name>
</gene>
<evidence type="ECO:0000313" key="2">
    <source>
        <dbReference type="EMBL" id="EPH21286.1"/>
    </source>
</evidence>
<feature type="transmembrane region" description="Helical" evidence="1">
    <location>
        <begin position="12"/>
        <end position="30"/>
    </location>
</feature>
<sequence length="85" mass="9898">MMEELNKLFNITGGIVTTILLPLFGVFMFYDSKKRKAVAEARKAEADNITAYAAEWKKCYEEERTVEAELNAKIDKLYKEKEEDR</sequence>
<keyword evidence="1" id="KW-0812">Transmembrane</keyword>